<name>X0XVS7_9ZZZZ</name>
<accession>X0XVS7</accession>
<dbReference type="AlphaFoldDB" id="X0XVS7"/>
<protein>
    <submittedName>
        <fullName evidence="1">Uncharacterized protein</fullName>
    </submittedName>
</protein>
<sequence length="248" mass="29124">CTETEWREYSGFTSQFDFPTSEIETHLKNATEQVKKDGFHMVRYQLVTTDSDGRYFTQKRYWANRYGASADDQTQIIHGEVTKYDLIVWEADVTSSIASSLWLQGTRLNRLWYRIPFDAVTEIDPLNGFFKLSDDYPTSGRQVFVTYFACGKPLDEIGYELKRACMEQVTILALKKLKDRRLKKGTTSLSLGRQTITRDEAQFDKLVQSHEKEYQKWIQWFRPFIGRKVKMGRMETADRSQHGTNRYN</sequence>
<evidence type="ECO:0000313" key="1">
    <source>
        <dbReference type="EMBL" id="GAG40683.1"/>
    </source>
</evidence>
<reference evidence="1" key="1">
    <citation type="journal article" date="2014" name="Front. Microbiol.">
        <title>High frequency of phylogenetically diverse reductive dehalogenase-homologous genes in deep subseafloor sedimentary metagenomes.</title>
        <authorList>
            <person name="Kawai M."/>
            <person name="Futagami T."/>
            <person name="Toyoda A."/>
            <person name="Takaki Y."/>
            <person name="Nishi S."/>
            <person name="Hori S."/>
            <person name="Arai W."/>
            <person name="Tsubouchi T."/>
            <person name="Morono Y."/>
            <person name="Uchiyama I."/>
            <person name="Ito T."/>
            <person name="Fujiyama A."/>
            <person name="Inagaki F."/>
            <person name="Takami H."/>
        </authorList>
    </citation>
    <scope>NUCLEOTIDE SEQUENCE</scope>
    <source>
        <strain evidence="1">Expedition CK06-06</strain>
    </source>
</reference>
<gene>
    <name evidence="1" type="ORF">S01H1_65947</name>
</gene>
<organism evidence="1">
    <name type="scientific">marine sediment metagenome</name>
    <dbReference type="NCBI Taxonomy" id="412755"/>
    <lineage>
        <taxon>unclassified sequences</taxon>
        <taxon>metagenomes</taxon>
        <taxon>ecological metagenomes</taxon>
    </lineage>
</organism>
<proteinExistence type="predicted"/>
<feature type="non-terminal residue" evidence="1">
    <location>
        <position position="1"/>
    </location>
</feature>
<dbReference type="EMBL" id="BARS01043574">
    <property type="protein sequence ID" value="GAG40683.1"/>
    <property type="molecule type" value="Genomic_DNA"/>
</dbReference>
<comment type="caution">
    <text evidence="1">The sequence shown here is derived from an EMBL/GenBank/DDBJ whole genome shotgun (WGS) entry which is preliminary data.</text>
</comment>